<keyword evidence="3" id="KW-1185">Reference proteome</keyword>
<reference evidence="3" key="1">
    <citation type="journal article" date="2019" name="Int. J. Syst. Evol. Microbiol.">
        <title>The Global Catalogue of Microorganisms (GCM) 10K type strain sequencing project: providing services to taxonomists for standard genome sequencing and annotation.</title>
        <authorList>
            <consortium name="The Broad Institute Genomics Platform"/>
            <consortium name="The Broad Institute Genome Sequencing Center for Infectious Disease"/>
            <person name="Wu L."/>
            <person name="Ma J."/>
        </authorList>
    </citation>
    <scope>NUCLEOTIDE SEQUENCE [LARGE SCALE GENOMIC DNA]</scope>
    <source>
        <strain evidence="3">JCM 17805</strain>
    </source>
</reference>
<dbReference type="InterPro" id="IPR010982">
    <property type="entry name" value="Lambda_DNA-bd_dom_sf"/>
</dbReference>
<dbReference type="RefSeq" id="WP_345199147.1">
    <property type="nucleotide sequence ID" value="NZ_BAABFL010000477.1"/>
</dbReference>
<dbReference type="InterPro" id="IPR001387">
    <property type="entry name" value="Cro/C1-type_HTH"/>
</dbReference>
<feature type="domain" description="HTH cro/C1-type" evidence="1">
    <location>
        <begin position="11"/>
        <end position="49"/>
    </location>
</feature>
<proteinExistence type="predicted"/>
<dbReference type="Proteomes" id="UP001500604">
    <property type="component" value="Unassembled WGS sequence"/>
</dbReference>
<dbReference type="PROSITE" id="PS50943">
    <property type="entry name" value="HTH_CROC1"/>
    <property type="match status" value="1"/>
</dbReference>
<comment type="caution">
    <text evidence="2">The sequence shown here is derived from an EMBL/GenBank/DDBJ whole genome shotgun (WGS) entry which is preliminary data.</text>
</comment>
<dbReference type="SMART" id="SM00530">
    <property type="entry name" value="HTH_XRE"/>
    <property type="match status" value="1"/>
</dbReference>
<dbReference type="SUPFAM" id="SSF47413">
    <property type="entry name" value="lambda repressor-like DNA-binding domains"/>
    <property type="match status" value="1"/>
</dbReference>
<dbReference type="CDD" id="cd00093">
    <property type="entry name" value="HTH_XRE"/>
    <property type="match status" value="1"/>
</dbReference>
<dbReference type="EMBL" id="BAABFL010000477">
    <property type="protein sequence ID" value="GAA4652555.1"/>
    <property type="molecule type" value="Genomic_DNA"/>
</dbReference>
<gene>
    <name evidence="2" type="ORF">GCM10023116_48390</name>
</gene>
<evidence type="ECO:0000313" key="2">
    <source>
        <dbReference type="EMBL" id="GAA4652555.1"/>
    </source>
</evidence>
<dbReference type="Gene3D" id="1.10.260.40">
    <property type="entry name" value="lambda repressor-like DNA-binding domains"/>
    <property type="match status" value="1"/>
</dbReference>
<name>A0ABP8VBC7_9GAMM</name>
<organism evidence="2 3">
    <name type="scientific">Kistimonas scapharcae</name>
    <dbReference type="NCBI Taxonomy" id="1036133"/>
    <lineage>
        <taxon>Bacteria</taxon>
        <taxon>Pseudomonadati</taxon>
        <taxon>Pseudomonadota</taxon>
        <taxon>Gammaproteobacteria</taxon>
        <taxon>Oceanospirillales</taxon>
        <taxon>Endozoicomonadaceae</taxon>
        <taxon>Kistimonas</taxon>
    </lineage>
</organism>
<evidence type="ECO:0000313" key="3">
    <source>
        <dbReference type="Proteomes" id="UP001500604"/>
    </source>
</evidence>
<accession>A0ABP8VBC7</accession>
<evidence type="ECO:0000259" key="1">
    <source>
        <dbReference type="PROSITE" id="PS50943"/>
    </source>
</evidence>
<sequence length="87" mass="10288">MAKPSQLGRWLRQWRRERGWSLRELAGACGLYHKTLTAWETGERRNPSIFHFARAVDPLNYDIWIVDRERCVLVERIDPYAADDDGE</sequence>
<dbReference type="Pfam" id="PF13560">
    <property type="entry name" value="HTH_31"/>
    <property type="match status" value="1"/>
</dbReference>
<protein>
    <recommendedName>
        <fullName evidence="1">HTH cro/C1-type domain-containing protein</fullName>
    </recommendedName>
</protein>